<keyword evidence="3" id="KW-1185">Reference proteome</keyword>
<feature type="compositionally biased region" description="Basic residues" evidence="1">
    <location>
        <begin position="425"/>
        <end position="441"/>
    </location>
</feature>
<dbReference type="EMBL" id="CM032181">
    <property type="protein sequence ID" value="KAG7100121.1"/>
    <property type="molecule type" value="Genomic_DNA"/>
</dbReference>
<proteinExistence type="predicted"/>
<evidence type="ECO:0000313" key="2">
    <source>
        <dbReference type="EMBL" id="KAG7100121.1"/>
    </source>
</evidence>
<sequence>MPKIQRTALNVSRAVKRNTINADLKALDALIDTTCAELAVKHKKKKRYFLDAVYQNGVRLSSQSTPINPYNAWKWAKANELHGVGITNYDMTDIARVFGHEYSSLSSEQKKGLVDQYREHKSRNQKYRTPTARSRAQDIAQIYLTVKKLLASLQKGSGVETVLIMVKNWTENVMQPTCYFSNPLMEPFMKTATWGGWDTRNVAAKLEVFALAGFDSSKLYTKRADVTQELKNEIRDFIKANLAEVSGKEKPTMHYEEFDKLITLQNGIVLENWPIGDFCNPSRISNNIEILHTLRDSWWDGQTYFCRLLPEEFADWKKQYQDRLADGSIPPKQRKMHVDAGCPRKKATKATEADQSLSNSDNDPPSNDEPTSIPQPTLQHIRTAPPLMTSSDDSPAVHPSPKTGNGGSKKTASKDRKDRKENASHGHKGSGKKTVIAKKVKSKELVEDTSDESVATGVMEMSMNDSGATLEDGAASAPLVDSSPAHVNNSFNAIGPAAVVDRNFLSPDFLPNNILDVISHPLMNPIVYDLAKTYIMGSDPTLNTYPDLLAAWAQDLGPFFSEDQLKPLIQLIWACDNDRTMDVNNRLHWIDCLFAQCTNFVKGLTKVLSPDLQNLQDLSLEQLGLSLADLAAFSPATPANSADFRAAALLPAPAPLADSTAFSAAAAVSPAPAPPADLTATAVSPTPAPPANSTAFSVAAVSPAPAPPADSTATTVSPAPAPPADLNAFSAAAVSPAPAPPADLTATAVSPTPAPAIPTDSSVTPTDVLQQHCVNVPSSQQNSKPVVVANLSKRCIDYLDPNNIVEGSRARKKKTRVA</sequence>
<accession>A0A9P8AFN7</accession>
<comment type="caution">
    <text evidence="2">The sequence shown here is derived from an EMBL/GenBank/DDBJ whole genome shotgun (WGS) entry which is preliminary data.</text>
</comment>
<dbReference type="AlphaFoldDB" id="A0A9P8AFN7"/>
<evidence type="ECO:0000313" key="3">
    <source>
        <dbReference type="Proteomes" id="UP001049176"/>
    </source>
</evidence>
<gene>
    <name evidence="2" type="ORF">E1B28_001901</name>
</gene>
<feature type="compositionally biased region" description="Low complexity" evidence="1">
    <location>
        <begin position="358"/>
        <end position="370"/>
    </location>
</feature>
<dbReference type="GeneID" id="66070977"/>
<name>A0A9P8AFN7_9AGAR</name>
<dbReference type="RefSeq" id="XP_043016591.1">
    <property type="nucleotide sequence ID" value="XM_043147877.1"/>
</dbReference>
<protein>
    <submittedName>
        <fullName evidence="2">Uncharacterized protein</fullName>
    </submittedName>
</protein>
<feature type="region of interest" description="Disordered" evidence="1">
    <location>
        <begin position="325"/>
        <end position="452"/>
    </location>
</feature>
<reference evidence="2" key="1">
    <citation type="journal article" date="2021" name="Genome Biol. Evol.">
        <title>The assembled and annotated genome of the fairy-ring fungus Marasmius oreades.</title>
        <authorList>
            <person name="Hiltunen M."/>
            <person name="Ament-Velasquez S.L."/>
            <person name="Johannesson H."/>
        </authorList>
    </citation>
    <scope>NUCLEOTIDE SEQUENCE</scope>
    <source>
        <strain evidence="2">03SP1</strain>
    </source>
</reference>
<dbReference type="OrthoDB" id="3033638at2759"/>
<feature type="compositionally biased region" description="Basic and acidic residues" evidence="1">
    <location>
        <begin position="412"/>
        <end position="424"/>
    </location>
</feature>
<dbReference type="Proteomes" id="UP001049176">
    <property type="component" value="Chromosome 1"/>
</dbReference>
<evidence type="ECO:0000256" key="1">
    <source>
        <dbReference type="SAM" id="MobiDB-lite"/>
    </source>
</evidence>
<dbReference type="KEGG" id="more:E1B28_001901"/>
<organism evidence="2 3">
    <name type="scientific">Marasmius oreades</name>
    <name type="common">fairy-ring Marasmius</name>
    <dbReference type="NCBI Taxonomy" id="181124"/>
    <lineage>
        <taxon>Eukaryota</taxon>
        <taxon>Fungi</taxon>
        <taxon>Dikarya</taxon>
        <taxon>Basidiomycota</taxon>
        <taxon>Agaricomycotina</taxon>
        <taxon>Agaricomycetes</taxon>
        <taxon>Agaricomycetidae</taxon>
        <taxon>Agaricales</taxon>
        <taxon>Marasmiineae</taxon>
        <taxon>Marasmiaceae</taxon>
        <taxon>Marasmius</taxon>
    </lineage>
</organism>